<dbReference type="EMBL" id="HACG01040912">
    <property type="protein sequence ID" value="CEK87777.1"/>
    <property type="molecule type" value="Transcribed_RNA"/>
</dbReference>
<dbReference type="AlphaFoldDB" id="A0A0B7B4H0"/>
<evidence type="ECO:0000256" key="1">
    <source>
        <dbReference type="SAM" id="MobiDB-lite"/>
    </source>
</evidence>
<gene>
    <name evidence="2" type="primary">ORF161376</name>
</gene>
<reference evidence="2" key="1">
    <citation type="submission" date="2014-12" db="EMBL/GenBank/DDBJ databases">
        <title>Insight into the proteome of Arion vulgaris.</title>
        <authorList>
            <person name="Aradska J."/>
            <person name="Bulat T."/>
            <person name="Smidak R."/>
            <person name="Sarate P."/>
            <person name="Gangsoo J."/>
            <person name="Sialana F."/>
            <person name="Bilban M."/>
            <person name="Lubec G."/>
        </authorList>
    </citation>
    <scope>NUCLEOTIDE SEQUENCE</scope>
    <source>
        <tissue evidence="2">Skin</tissue>
    </source>
</reference>
<organism evidence="2">
    <name type="scientific">Arion vulgaris</name>
    <dbReference type="NCBI Taxonomy" id="1028688"/>
    <lineage>
        <taxon>Eukaryota</taxon>
        <taxon>Metazoa</taxon>
        <taxon>Spiralia</taxon>
        <taxon>Lophotrochozoa</taxon>
        <taxon>Mollusca</taxon>
        <taxon>Gastropoda</taxon>
        <taxon>Heterobranchia</taxon>
        <taxon>Euthyneura</taxon>
        <taxon>Panpulmonata</taxon>
        <taxon>Eupulmonata</taxon>
        <taxon>Stylommatophora</taxon>
        <taxon>Helicina</taxon>
        <taxon>Arionoidea</taxon>
        <taxon>Arionidae</taxon>
        <taxon>Arion</taxon>
    </lineage>
</organism>
<name>A0A0B7B4H0_9EUPU</name>
<sequence>MNGLTGLQRFLLWKADKHLTRLYSECTKIEHVNNSRNEGESTTLPYCKSIKSKGE</sequence>
<protein>
    <submittedName>
        <fullName evidence="2">Uncharacterized protein</fullName>
    </submittedName>
</protein>
<feature type="region of interest" description="Disordered" evidence="1">
    <location>
        <begin position="34"/>
        <end position="55"/>
    </location>
</feature>
<proteinExistence type="predicted"/>
<evidence type="ECO:0000313" key="2">
    <source>
        <dbReference type="EMBL" id="CEK87777.1"/>
    </source>
</evidence>
<accession>A0A0B7B4H0</accession>